<feature type="domain" description="Ketosynthase family 3 (KS3)" evidence="4">
    <location>
        <begin position="11"/>
        <end position="382"/>
    </location>
</feature>
<proteinExistence type="predicted"/>
<keyword evidence="1" id="KW-0808">Transferase</keyword>
<name>A0ABV5LME4_9ACTN</name>
<dbReference type="PANTHER" id="PTHR43775">
    <property type="entry name" value="FATTY ACID SYNTHASE"/>
    <property type="match status" value="1"/>
</dbReference>
<accession>A0ABV5LME4</accession>
<dbReference type="InterPro" id="IPR020841">
    <property type="entry name" value="PKS_Beta-ketoAc_synthase_dom"/>
</dbReference>
<dbReference type="InterPro" id="IPR050091">
    <property type="entry name" value="PKS_NRPS_Biosynth_Enz"/>
</dbReference>
<dbReference type="InterPro" id="IPR014031">
    <property type="entry name" value="Ketoacyl_synth_C"/>
</dbReference>
<feature type="non-terminal residue" evidence="5">
    <location>
        <position position="1"/>
    </location>
</feature>
<dbReference type="EMBL" id="JBHMDI010000317">
    <property type="protein sequence ID" value="MFB9353088.1"/>
    <property type="molecule type" value="Genomic_DNA"/>
</dbReference>
<keyword evidence="6" id="KW-1185">Reference proteome</keyword>
<dbReference type="Gene3D" id="3.40.47.10">
    <property type="match status" value="1"/>
</dbReference>
<keyword evidence="2" id="KW-0511">Multifunctional enzyme</keyword>
<evidence type="ECO:0000256" key="3">
    <source>
        <dbReference type="ARBA" id="ARBA00023315"/>
    </source>
</evidence>
<reference evidence="5 6" key="1">
    <citation type="submission" date="2024-09" db="EMBL/GenBank/DDBJ databases">
        <authorList>
            <person name="Sun Q."/>
            <person name="Mori K."/>
        </authorList>
    </citation>
    <scope>NUCLEOTIDE SEQUENCE [LARGE SCALE GENOMIC DNA]</scope>
    <source>
        <strain evidence="5 6">JCM 9767</strain>
    </source>
</reference>
<dbReference type="InterPro" id="IPR018201">
    <property type="entry name" value="Ketoacyl_synth_AS"/>
</dbReference>
<sequence>VPVGSLPSVADDPVVIVGMACRYPGGVSSPEDLWRLVSEGVDAVSEFPADRGWDVESLYHPDRDVPGTSYTRSGGFLHDAGDFDPEFFGMSPREAVATDAQQRLLLEATWEAIERAGMDPVSLRGSRTGVFAGVMYNDYGNLLTDEQYEGFRSNGSAPSIASGRVAYTFGFEGPAVTVDTACSSSLVALHWAAQALRSGECSLAVAGGVTVMSTPMTFVEFSRQGGLSADGRCRSFADAADGVGWSEGVGVLVLERLSDARRHGHRVLAVVRGSAVNQDGASNGLTAPNGPSQQRVIRQALASGGLSAGDVDVVEAHGTGTTLGDPIEAQALIAAYGQDRPGGRPLWLGSVKSNLGHTQAAAGVAGVIKMVMAMRHGVLPRT</sequence>
<dbReference type="Pfam" id="PF02801">
    <property type="entry name" value="Ketoacyl-synt_C"/>
    <property type="match status" value="1"/>
</dbReference>
<organism evidence="5 6">
    <name type="scientific">Streptomyces heliomycini</name>
    <dbReference type="NCBI Taxonomy" id="284032"/>
    <lineage>
        <taxon>Bacteria</taxon>
        <taxon>Bacillati</taxon>
        <taxon>Actinomycetota</taxon>
        <taxon>Actinomycetes</taxon>
        <taxon>Kitasatosporales</taxon>
        <taxon>Streptomycetaceae</taxon>
        <taxon>Streptomyces</taxon>
    </lineage>
</organism>
<protein>
    <submittedName>
        <fullName evidence="5">Type I polyketide synthase</fullName>
    </submittedName>
</protein>
<evidence type="ECO:0000313" key="6">
    <source>
        <dbReference type="Proteomes" id="UP001589753"/>
    </source>
</evidence>
<dbReference type="SUPFAM" id="SSF53901">
    <property type="entry name" value="Thiolase-like"/>
    <property type="match status" value="1"/>
</dbReference>
<dbReference type="RefSeq" id="WP_380957888.1">
    <property type="nucleotide sequence ID" value="NZ_JBHMDI010000317.1"/>
</dbReference>
<dbReference type="PROSITE" id="PS52004">
    <property type="entry name" value="KS3_2"/>
    <property type="match status" value="1"/>
</dbReference>
<dbReference type="CDD" id="cd00833">
    <property type="entry name" value="PKS"/>
    <property type="match status" value="1"/>
</dbReference>
<evidence type="ECO:0000256" key="1">
    <source>
        <dbReference type="ARBA" id="ARBA00022679"/>
    </source>
</evidence>
<gene>
    <name evidence="5" type="ORF">ACFFUA_37820</name>
</gene>
<evidence type="ECO:0000313" key="5">
    <source>
        <dbReference type="EMBL" id="MFB9353088.1"/>
    </source>
</evidence>
<dbReference type="InterPro" id="IPR016039">
    <property type="entry name" value="Thiolase-like"/>
</dbReference>
<dbReference type="Pfam" id="PF00109">
    <property type="entry name" value="ketoacyl-synt"/>
    <property type="match status" value="1"/>
</dbReference>
<feature type="non-terminal residue" evidence="5">
    <location>
        <position position="382"/>
    </location>
</feature>
<dbReference type="InterPro" id="IPR014030">
    <property type="entry name" value="Ketoacyl_synth_N"/>
</dbReference>
<dbReference type="PANTHER" id="PTHR43775:SF51">
    <property type="entry name" value="INACTIVE PHENOLPHTHIOCEROL SYNTHESIS POLYKETIDE SYNTHASE TYPE I PKS1-RELATED"/>
    <property type="match status" value="1"/>
</dbReference>
<dbReference type="PROSITE" id="PS00606">
    <property type="entry name" value="KS3_1"/>
    <property type="match status" value="1"/>
</dbReference>
<evidence type="ECO:0000256" key="2">
    <source>
        <dbReference type="ARBA" id="ARBA00023268"/>
    </source>
</evidence>
<keyword evidence="3" id="KW-0012">Acyltransferase</keyword>
<dbReference type="SMART" id="SM00825">
    <property type="entry name" value="PKS_KS"/>
    <property type="match status" value="1"/>
</dbReference>
<comment type="caution">
    <text evidence="5">The sequence shown here is derived from an EMBL/GenBank/DDBJ whole genome shotgun (WGS) entry which is preliminary data.</text>
</comment>
<dbReference type="Proteomes" id="UP001589753">
    <property type="component" value="Unassembled WGS sequence"/>
</dbReference>
<evidence type="ECO:0000259" key="4">
    <source>
        <dbReference type="PROSITE" id="PS52004"/>
    </source>
</evidence>